<dbReference type="EC" id="2.4.2.52" evidence="2"/>
<dbReference type="STRING" id="1192034.CAP_0632"/>
<dbReference type="NCBIfam" id="TIGR03132">
    <property type="entry name" value="malonate_mdcB"/>
    <property type="match status" value="1"/>
</dbReference>
<evidence type="ECO:0000256" key="2">
    <source>
        <dbReference type="ARBA" id="ARBA00012074"/>
    </source>
</evidence>
<keyword evidence="3" id="KW-0808">Transferase</keyword>
<evidence type="ECO:0000256" key="1">
    <source>
        <dbReference type="ARBA" id="ARBA00001210"/>
    </source>
</evidence>
<dbReference type="Gene3D" id="1.10.4200.10">
    <property type="entry name" value="Triphosphoribosyl-dephospho-CoA protein"/>
    <property type="match status" value="1"/>
</dbReference>
<dbReference type="PANTHER" id="PTHR30201:SF2">
    <property type="entry name" value="2-(5''-TRIPHOSPHORIBOSYL)-3'-DEPHOSPHOCOENZYME-A SYNTHASE"/>
    <property type="match status" value="1"/>
</dbReference>
<organism evidence="6 7">
    <name type="scientific">Chondromyces apiculatus DSM 436</name>
    <dbReference type="NCBI Taxonomy" id="1192034"/>
    <lineage>
        <taxon>Bacteria</taxon>
        <taxon>Pseudomonadati</taxon>
        <taxon>Myxococcota</taxon>
        <taxon>Polyangia</taxon>
        <taxon>Polyangiales</taxon>
        <taxon>Polyangiaceae</taxon>
        <taxon>Chondromyces</taxon>
    </lineage>
</organism>
<dbReference type="InterPro" id="IPR017555">
    <property type="entry name" value="TriPribosyl-deP-CoA_syn"/>
</dbReference>
<dbReference type="PANTHER" id="PTHR30201">
    <property type="entry name" value="TRIPHOSPHORIBOSYL-DEPHOSPHO-COA SYNTHASE"/>
    <property type="match status" value="1"/>
</dbReference>
<dbReference type="GO" id="GO:0005524">
    <property type="term" value="F:ATP binding"/>
    <property type="evidence" value="ECO:0007669"/>
    <property type="project" value="UniProtKB-KW"/>
</dbReference>
<accession>A0A017TCZ6</accession>
<dbReference type="GO" id="GO:0051191">
    <property type="term" value="P:prosthetic group biosynthetic process"/>
    <property type="evidence" value="ECO:0007669"/>
    <property type="project" value="TreeGrafter"/>
</dbReference>
<dbReference type="HAMAP" id="MF_01883">
    <property type="entry name" value="MdcB"/>
    <property type="match status" value="1"/>
</dbReference>
<reference evidence="6 7" key="1">
    <citation type="submission" date="2013-05" db="EMBL/GenBank/DDBJ databases">
        <title>Genome assembly of Chondromyces apiculatus DSM 436.</title>
        <authorList>
            <person name="Sharma G."/>
            <person name="Khatri I."/>
            <person name="Kaur C."/>
            <person name="Mayilraj S."/>
            <person name="Subramanian S."/>
        </authorList>
    </citation>
    <scope>NUCLEOTIDE SEQUENCE [LARGE SCALE GENOMIC DNA]</scope>
    <source>
        <strain evidence="6 7">DSM 436</strain>
    </source>
</reference>
<evidence type="ECO:0000256" key="5">
    <source>
        <dbReference type="ARBA" id="ARBA00022840"/>
    </source>
</evidence>
<proteinExistence type="inferred from homology"/>
<dbReference type="EMBL" id="ASRX01000011">
    <property type="protein sequence ID" value="EYF07153.1"/>
    <property type="molecule type" value="Genomic_DNA"/>
</dbReference>
<dbReference type="AlphaFoldDB" id="A0A017TCZ6"/>
<name>A0A017TCZ6_9BACT</name>
<evidence type="ECO:0000313" key="7">
    <source>
        <dbReference type="Proteomes" id="UP000019678"/>
    </source>
</evidence>
<evidence type="ECO:0000313" key="6">
    <source>
        <dbReference type="EMBL" id="EYF07153.1"/>
    </source>
</evidence>
<keyword evidence="5" id="KW-0067">ATP-binding</keyword>
<dbReference type="eggNOG" id="COG1767">
    <property type="taxonomic scope" value="Bacteria"/>
</dbReference>
<protein>
    <recommendedName>
        <fullName evidence="2">triphosphoribosyl-dephospho-CoA synthase</fullName>
        <ecNumber evidence="2">2.4.2.52</ecNumber>
    </recommendedName>
</protein>
<dbReference type="Pfam" id="PF01874">
    <property type="entry name" value="CitG"/>
    <property type="match status" value="1"/>
</dbReference>
<dbReference type="GO" id="GO:0046917">
    <property type="term" value="F:triphosphoribosyl-dephospho-CoA synthase activity"/>
    <property type="evidence" value="ECO:0007669"/>
    <property type="project" value="UniProtKB-EC"/>
</dbReference>
<evidence type="ECO:0000256" key="4">
    <source>
        <dbReference type="ARBA" id="ARBA00022741"/>
    </source>
</evidence>
<dbReference type="NCBIfam" id="NF002315">
    <property type="entry name" value="PRK01237.1"/>
    <property type="match status" value="1"/>
</dbReference>
<dbReference type="Proteomes" id="UP000019678">
    <property type="component" value="Unassembled WGS sequence"/>
</dbReference>
<sequence length="309" mass="31624">MLPTVLPASRHLLPACPTARARARRLGALATAVLIAEAELTPKPALVDRRGRGAHTDLDLDLMRRSARALQSGFEAMALCAAGQRPSPQLRERLAQLGRDAEVAMLAASAGANTHRGAIWALGLLLAGAVASPEVPPSSLPRLAVGDTAAHLAAVTADTIAHTAGAIARHPDRLAPPNPSHGAAVCARYGVSGARGEACAGFPHVLHHGLPTLRAARARGLPEDSARLDALLAIMSHLDDTCLLHRGGRDALLTAQVGASTVLALGGTSTPAGSRALHRLDAQLLALDASPGGSADLLAATLFLDALHP</sequence>
<gene>
    <name evidence="6" type="ORF">CAP_0632</name>
</gene>
<keyword evidence="4" id="KW-0547">Nucleotide-binding</keyword>
<comment type="catalytic activity">
    <reaction evidence="1">
        <text>3'-dephospho-CoA + ATP = 2'-(5''-triphospho-alpha-D-ribosyl)-3'-dephospho-CoA + adenine</text>
        <dbReference type="Rhea" id="RHEA:15117"/>
        <dbReference type="ChEBI" id="CHEBI:16708"/>
        <dbReference type="ChEBI" id="CHEBI:30616"/>
        <dbReference type="ChEBI" id="CHEBI:57328"/>
        <dbReference type="ChEBI" id="CHEBI:61378"/>
        <dbReference type="EC" id="2.4.2.52"/>
    </reaction>
</comment>
<evidence type="ECO:0000256" key="3">
    <source>
        <dbReference type="ARBA" id="ARBA00022679"/>
    </source>
</evidence>
<comment type="caution">
    <text evidence="6">The sequence shown here is derived from an EMBL/GenBank/DDBJ whole genome shotgun (WGS) entry which is preliminary data.</text>
</comment>
<keyword evidence="7" id="KW-1185">Reference proteome</keyword>
<dbReference type="InterPro" id="IPR002736">
    <property type="entry name" value="CitG"/>
</dbReference>